<keyword evidence="5" id="KW-0808">Transferase</keyword>
<dbReference type="SUPFAM" id="SSF47384">
    <property type="entry name" value="Homodimeric domain of signal transducing histidine kinase"/>
    <property type="match status" value="1"/>
</dbReference>
<keyword evidence="15" id="KW-1185">Reference proteome</keyword>
<dbReference type="PROSITE" id="PS50109">
    <property type="entry name" value="HIS_KIN"/>
    <property type="match status" value="1"/>
</dbReference>
<evidence type="ECO:0000259" key="13">
    <source>
        <dbReference type="PROSITE" id="PS50885"/>
    </source>
</evidence>
<dbReference type="CDD" id="cd06225">
    <property type="entry name" value="HAMP"/>
    <property type="match status" value="1"/>
</dbReference>
<dbReference type="InterPro" id="IPR036097">
    <property type="entry name" value="HisK_dim/P_sf"/>
</dbReference>
<dbReference type="InterPro" id="IPR005467">
    <property type="entry name" value="His_kinase_dom"/>
</dbReference>
<dbReference type="PROSITE" id="PS50885">
    <property type="entry name" value="HAMP"/>
    <property type="match status" value="1"/>
</dbReference>
<gene>
    <name evidence="14" type="ORF">J2S64_002793</name>
</gene>
<keyword evidence="10 11" id="KW-0472">Membrane</keyword>
<feature type="transmembrane region" description="Helical" evidence="11">
    <location>
        <begin position="157"/>
        <end position="177"/>
    </location>
</feature>
<evidence type="ECO:0000313" key="15">
    <source>
        <dbReference type="Proteomes" id="UP001183817"/>
    </source>
</evidence>
<feature type="domain" description="HAMP" evidence="13">
    <location>
        <begin position="182"/>
        <end position="234"/>
    </location>
</feature>
<comment type="caution">
    <text evidence="14">The sequence shown here is derived from an EMBL/GenBank/DDBJ whole genome shotgun (WGS) entry which is preliminary data.</text>
</comment>
<reference evidence="14 15" key="1">
    <citation type="submission" date="2023-07" db="EMBL/GenBank/DDBJ databases">
        <title>Sequencing the genomes of 1000 actinobacteria strains.</title>
        <authorList>
            <person name="Klenk H.-P."/>
        </authorList>
    </citation>
    <scope>NUCLEOTIDE SEQUENCE [LARGE SCALE GENOMIC DNA]</scope>
    <source>
        <strain evidence="14 15">DSM 20167</strain>
    </source>
</reference>
<name>A0ABU2BKD4_9MICC</name>
<evidence type="ECO:0000256" key="6">
    <source>
        <dbReference type="ARBA" id="ARBA00022692"/>
    </source>
</evidence>
<keyword evidence="9" id="KW-0902">Two-component regulatory system</keyword>
<dbReference type="InterPro" id="IPR050428">
    <property type="entry name" value="TCS_sensor_his_kinase"/>
</dbReference>
<evidence type="ECO:0000256" key="8">
    <source>
        <dbReference type="ARBA" id="ARBA00022989"/>
    </source>
</evidence>
<dbReference type="SMART" id="SM00387">
    <property type="entry name" value="HATPase_c"/>
    <property type="match status" value="1"/>
</dbReference>
<dbReference type="EC" id="2.7.13.3" evidence="3"/>
<protein>
    <recommendedName>
        <fullName evidence="3">histidine kinase</fullName>
        <ecNumber evidence="3">2.7.13.3</ecNumber>
    </recommendedName>
</protein>
<keyword evidence="6 11" id="KW-0812">Transmembrane</keyword>
<evidence type="ECO:0000256" key="11">
    <source>
        <dbReference type="SAM" id="Phobius"/>
    </source>
</evidence>
<evidence type="ECO:0000256" key="5">
    <source>
        <dbReference type="ARBA" id="ARBA00022679"/>
    </source>
</evidence>
<evidence type="ECO:0000256" key="4">
    <source>
        <dbReference type="ARBA" id="ARBA00022553"/>
    </source>
</evidence>
<keyword evidence="7 14" id="KW-0418">Kinase</keyword>
<organism evidence="14 15">
    <name type="scientific">Paeniglutamicibacter sulfureus</name>
    <dbReference type="NCBI Taxonomy" id="43666"/>
    <lineage>
        <taxon>Bacteria</taxon>
        <taxon>Bacillati</taxon>
        <taxon>Actinomycetota</taxon>
        <taxon>Actinomycetes</taxon>
        <taxon>Micrococcales</taxon>
        <taxon>Micrococcaceae</taxon>
        <taxon>Paeniglutamicibacter</taxon>
    </lineage>
</organism>
<evidence type="ECO:0000256" key="1">
    <source>
        <dbReference type="ARBA" id="ARBA00000085"/>
    </source>
</evidence>
<dbReference type="InterPro" id="IPR003661">
    <property type="entry name" value="HisK_dim/P_dom"/>
</dbReference>
<comment type="subcellular location">
    <subcellularLocation>
        <location evidence="2">Cell membrane</location>
    </subcellularLocation>
</comment>
<comment type="catalytic activity">
    <reaction evidence="1">
        <text>ATP + protein L-histidine = ADP + protein N-phospho-L-histidine.</text>
        <dbReference type="EC" id="2.7.13.3"/>
    </reaction>
</comment>
<evidence type="ECO:0000256" key="10">
    <source>
        <dbReference type="ARBA" id="ARBA00023136"/>
    </source>
</evidence>
<dbReference type="Pfam" id="PF00512">
    <property type="entry name" value="HisKA"/>
    <property type="match status" value="1"/>
</dbReference>
<dbReference type="RefSeq" id="WP_310291330.1">
    <property type="nucleotide sequence ID" value="NZ_BAAAWO010000001.1"/>
</dbReference>
<dbReference type="Gene3D" id="3.30.565.10">
    <property type="entry name" value="Histidine kinase-like ATPase, C-terminal domain"/>
    <property type="match status" value="1"/>
</dbReference>
<dbReference type="Pfam" id="PF02518">
    <property type="entry name" value="HATPase_c"/>
    <property type="match status" value="1"/>
</dbReference>
<dbReference type="Proteomes" id="UP001183817">
    <property type="component" value="Unassembled WGS sequence"/>
</dbReference>
<evidence type="ECO:0000313" key="14">
    <source>
        <dbReference type="EMBL" id="MDR7359102.1"/>
    </source>
</evidence>
<dbReference type="PANTHER" id="PTHR45436">
    <property type="entry name" value="SENSOR HISTIDINE KINASE YKOH"/>
    <property type="match status" value="1"/>
</dbReference>
<dbReference type="SUPFAM" id="SSF55874">
    <property type="entry name" value="ATPase domain of HSP90 chaperone/DNA topoisomerase II/histidine kinase"/>
    <property type="match status" value="1"/>
</dbReference>
<feature type="domain" description="Histidine kinase" evidence="12">
    <location>
        <begin position="242"/>
        <end position="468"/>
    </location>
</feature>
<dbReference type="SMART" id="SM00304">
    <property type="entry name" value="HAMP"/>
    <property type="match status" value="1"/>
</dbReference>
<dbReference type="InterPro" id="IPR003660">
    <property type="entry name" value="HAMP_dom"/>
</dbReference>
<dbReference type="InterPro" id="IPR003594">
    <property type="entry name" value="HATPase_dom"/>
</dbReference>
<dbReference type="Gene3D" id="1.10.287.130">
    <property type="match status" value="1"/>
</dbReference>
<dbReference type="InterPro" id="IPR036890">
    <property type="entry name" value="HATPase_C_sf"/>
</dbReference>
<keyword evidence="8 11" id="KW-1133">Transmembrane helix</keyword>
<evidence type="ECO:0000256" key="2">
    <source>
        <dbReference type="ARBA" id="ARBA00004236"/>
    </source>
</evidence>
<dbReference type="PRINTS" id="PR00344">
    <property type="entry name" value="BCTRLSENSOR"/>
</dbReference>
<dbReference type="Gene3D" id="6.10.340.10">
    <property type="match status" value="1"/>
</dbReference>
<evidence type="ECO:0000256" key="3">
    <source>
        <dbReference type="ARBA" id="ARBA00012438"/>
    </source>
</evidence>
<dbReference type="EMBL" id="JAVDYI010000001">
    <property type="protein sequence ID" value="MDR7359102.1"/>
    <property type="molecule type" value="Genomic_DNA"/>
</dbReference>
<evidence type="ECO:0000256" key="9">
    <source>
        <dbReference type="ARBA" id="ARBA00023012"/>
    </source>
</evidence>
<dbReference type="SMART" id="SM00388">
    <property type="entry name" value="HisKA"/>
    <property type="match status" value="1"/>
</dbReference>
<proteinExistence type="predicted"/>
<evidence type="ECO:0000259" key="12">
    <source>
        <dbReference type="PROSITE" id="PS50109"/>
    </source>
</evidence>
<evidence type="ECO:0000256" key="7">
    <source>
        <dbReference type="ARBA" id="ARBA00022777"/>
    </source>
</evidence>
<dbReference type="PANTHER" id="PTHR45436:SF5">
    <property type="entry name" value="SENSOR HISTIDINE KINASE TRCS"/>
    <property type="match status" value="1"/>
</dbReference>
<dbReference type="InterPro" id="IPR004358">
    <property type="entry name" value="Sig_transdc_His_kin-like_C"/>
</dbReference>
<keyword evidence="4" id="KW-0597">Phosphoprotein</keyword>
<sequence>MKLRVLGILSVLVLLLVLLVSNVILSSAGREVTQQLQINRAASLNRIAQLAYDAANDGDSTVLRRDMETYSGLYSEGLVVRLQTGTLASGGLDPERPDVREALGRASLNLADTTLDPVRPFGTGNEVISRSFGSASQVLGEVVMEVNLDAARDKLRYRWLVTAIAAIALAAVLLLLAGRVTGWVLRPVQRLGAAVREFKDTGHTPPLPEAGPPELRELSRSFTDMATTLGELIDSQRQLIADTSHHLRNPIGALRLRVDLLLLELRNEKERAAGAGVLAELERVEEILDSVLRLAVAEHRVIEDSAGASPEVSEGPGSGSVNAFVVLAEEVDRARPAALAAGSDLVLTTQEDPGAELACSRIELAQMLGELLNNAIKYAPGAQITASVRTRGSATLIEIADTGPGLEPEQLAAATTRFWRAPEHSSIRGTGMGMTIVDRLATANGGRLVLAPNEPNGLRARIEFDAAPTLPGQGEAS</sequence>
<accession>A0ABU2BKD4</accession>
<dbReference type="GO" id="GO:0016301">
    <property type="term" value="F:kinase activity"/>
    <property type="evidence" value="ECO:0007669"/>
    <property type="project" value="UniProtKB-KW"/>
</dbReference>
<dbReference type="Pfam" id="PF00672">
    <property type="entry name" value="HAMP"/>
    <property type="match status" value="1"/>
</dbReference>